<keyword evidence="3 4" id="KW-0067">ATP-binding</keyword>
<evidence type="ECO:0000313" key="6">
    <source>
        <dbReference type="EMBL" id="BDB97510.1"/>
    </source>
</evidence>
<dbReference type="PANTHER" id="PTHR43334">
    <property type="entry name" value="ACETATE--COA LIGASE [ADP-FORMING]"/>
    <property type="match status" value="1"/>
</dbReference>
<evidence type="ECO:0000256" key="4">
    <source>
        <dbReference type="PROSITE-ProRule" id="PRU00409"/>
    </source>
</evidence>
<dbReference type="InterPro" id="IPR011761">
    <property type="entry name" value="ATP-grasp"/>
</dbReference>
<dbReference type="GO" id="GO:0043758">
    <property type="term" value="F:acetate-CoA ligase (ADP-forming) activity"/>
    <property type="evidence" value="ECO:0007669"/>
    <property type="project" value="InterPro"/>
</dbReference>
<dbReference type="KEGG" id="scas:SACC_05270"/>
<accession>A0AAQ4CNX9</accession>
<dbReference type="SMART" id="SM00881">
    <property type="entry name" value="CoA_binding"/>
    <property type="match status" value="1"/>
</dbReference>
<dbReference type="SUPFAM" id="SSF56059">
    <property type="entry name" value="Glutathione synthetase ATP-binding domain-like"/>
    <property type="match status" value="1"/>
</dbReference>
<dbReference type="Gene3D" id="3.30.1490.20">
    <property type="entry name" value="ATP-grasp fold, A domain"/>
    <property type="match status" value="1"/>
</dbReference>
<proteinExistence type="predicted"/>
<dbReference type="SUPFAM" id="SSF51735">
    <property type="entry name" value="NAD(P)-binding Rossmann-fold domains"/>
    <property type="match status" value="1"/>
</dbReference>
<evidence type="ECO:0000256" key="1">
    <source>
        <dbReference type="ARBA" id="ARBA00022598"/>
    </source>
</evidence>
<dbReference type="GO" id="GO:0046872">
    <property type="term" value="F:metal ion binding"/>
    <property type="evidence" value="ECO:0007669"/>
    <property type="project" value="InterPro"/>
</dbReference>
<feature type="domain" description="ATP-grasp" evidence="5">
    <location>
        <begin position="475"/>
        <end position="666"/>
    </location>
</feature>
<evidence type="ECO:0000256" key="2">
    <source>
        <dbReference type="ARBA" id="ARBA00022741"/>
    </source>
</evidence>
<keyword evidence="1" id="KW-0436">Ligase</keyword>
<dbReference type="AlphaFoldDB" id="A0AAQ4CNX9"/>
<dbReference type="PANTHER" id="PTHR43334:SF2">
    <property type="entry name" value="ACETATE--COA LIGASE [ADP-FORMING]"/>
    <property type="match status" value="1"/>
</dbReference>
<dbReference type="Pfam" id="PF19045">
    <property type="entry name" value="Ligase_CoA_2"/>
    <property type="match status" value="1"/>
</dbReference>
<dbReference type="SUPFAM" id="SSF52210">
    <property type="entry name" value="Succinyl-CoA synthetase domains"/>
    <property type="match status" value="2"/>
</dbReference>
<evidence type="ECO:0000256" key="3">
    <source>
        <dbReference type="ARBA" id="ARBA00022840"/>
    </source>
</evidence>
<name>A0AAQ4CNX9_9CREN</name>
<dbReference type="Pfam" id="PF13549">
    <property type="entry name" value="ATP-grasp_5"/>
    <property type="match status" value="1"/>
</dbReference>
<organism evidence="6 7">
    <name type="scientific">Saccharolobus caldissimus</name>
    <dbReference type="NCBI Taxonomy" id="1702097"/>
    <lineage>
        <taxon>Archaea</taxon>
        <taxon>Thermoproteota</taxon>
        <taxon>Thermoprotei</taxon>
        <taxon>Sulfolobales</taxon>
        <taxon>Sulfolobaceae</taxon>
        <taxon>Saccharolobus</taxon>
    </lineage>
</organism>
<dbReference type="Pfam" id="PF13607">
    <property type="entry name" value="Succ_CoA_lig"/>
    <property type="match status" value="1"/>
</dbReference>
<dbReference type="Gene3D" id="3.40.50.261">
    <property type="entry name" value="Succinyl-CoA synthetase domains"/>
    <property type="match status" value="2"/>
</dbReference>
<dbReference type="Gene3D" id="3.40.50.720">
    <property type="entry name" value="NAD(P)-binding Rossmann-like Domain"/>
    <property type="match status" value="1"/>
</dbReference>
<dbReference type="GO" id="GO:0005524">
    <property type="term" value="F:ATP binding"/>
    <property type="evidence" value="ECO:0007669"/>
    <property type="project" value="UniProtKB-UniRule"/>
</dbReference>
<evidence type="ECO:0000313" key="7">
    <source>
        <dbReference type="Proteomes" id="UP001319921"/>
    </source>
</evidence>
<dbReference type="InterPro" id="IPR051538">
    <property type="entry name" value="Acyl-CoA_Synth/Transferase"/>
</dbReference>
<reference evidence="6 7" key="1">
    <citation type="journal article" date="2022" name="Microbiol. Resour. Announc.">
        <title>Complete Genome Sequence of the Hyperthermophilic and Acidophilic Archaeon Saccharolobus caldissimus Strain HS-3T.</title>
        <authorList>
            <person name="Sakai H.D."/>
            <person name="Kurosawa N."/>
        </authorList>
    </citation>
    <scope>NUCLEOTIDE SEQUENCE [LARGE SCALE GENOMIC DNA]</scope>
    <source>
        <strain evidence="6 7">JCM32116</strain>
    </source>
</reference>
<dbReference type="InterPro" id="IPR036291">
    <property type="entry name" value="NAD(P)-bd_dom_sf"/>
</dbReference>
<dbReference type="InterPro" id="IPR043938">
    <property type="entry name" value="Ligase_CoA_dom"/>
</dbReference>
<keyword evidence="7" id="KW-1185">Reference proteome</keyword>
<dbReference type="PROSITE" id="PS50975">
    <property type="entry name" value="ATP_GRASP"/>
    <property type="match status" value="1"/>
</dbReference>
<dbReference type="InterPro" id="IPR016102">
    <property type="entry name" value="Succinyl-CoA_synth-like"/>
</dbReference>
<dbReference type="Proteomes" id="UP001319921">
    <property type="component" value="Chromosome"/>
</dbReference>
<dbReference type="InterPro" id="IPR003781">
    <property type="entry name" value="CoA-bd"/>
</dbReference>
<keyword evidence="2 4" id="KW-0547">Nucleotide-binding</keyword>
<dbReference type="InterPro" id="IPR032875">
    <property type="entry name" value="Succ_CoA_lig_flav_dom"/>
</dbReference>
<dbReference type="Pfam" id="PF13380">
    <property type="entry name" value="CoA_binding_2"/>
    <property type="match status" value="1"/>
</dbReference>
<sequence length="667" mass="73799">MKGIDMEDLQPLFRPKSIAVIGASRNREKVGNVILRNLIATFRGKIYAVNNKAESVEGIKAFKDIKEIQDDIDLAIIAVPRDYVIQVFEDMIDKGVRYAIIITAGFKEIGKEGEKLEQELVSKAKKGGIRFLGPNTMGIISPDYNGTFAFGDVKRGNIALVVQSGGIGAYMLDWARKTRTGISYLVSLGNQADIKEYEVIDYLSRDPETKAIFVYIEGISDGSKFLEFLPEAAERKTIVFIKGGITLKGSEAVMTHTGSLAGSYEVFKAAIKTVGGILVENLRDFLNLSKIIATSEPIRPEILIITNSGGHGVLASDSVETNGLTLIEIPERIKNELRKVLPITSTPRNPIDVTGDAGRDRYINVLKIVSDLDCTKIVIVEALPFISTTEVAKALLQFKGKGIVAVLMGEDEDFSSKLIESANMPAFNFPEDAIKAIRYITSKPIPRKKIRIAQPITESYELIKGKQYLKDYEALKLMEIYGIRTPKWGIAEDENEAQHIADSIGYPVVMKISPDKPIHKTELKGVVMNVESDQVKDVYRKLSPITKRVLIQQQLNGLEVFVGGIKDQVFGHTVIVGSGGIYVEILKNVSYALAPVYEEEALEMLKESKVYDMLTVRKRGYDIGSLLRTIVTVSRLIVDLNVKEMDINPLIVNENGAFAVDTRIVFS</sequence>
<dbReference type="EMBL" id="AP025226">
    <property type="protein sequence ID" value="BDB97510.1"/>
    <property type="molecule type" value="Genomic_DNA"/>
</dbReference>
<gene>
    <name evidence="6" type="ORF">SACC_05270</name>
</gene>
<dbReference type="Gene3D" id="3.30.470.20">
    <property type="entry name" value="ATP-grasp fold, B domain"/>
    <property type="match status" value="1"/>
</dbReference>
<evidence type="ECO:0000259" key="5">
    <source>
        <dbReference type="PROSITE" id="PS50975"/>
    </source>
</evidence>
<protein>
    <submittedName>
        <fullName evidence="6">Acetyl-CoA synthetase</fullName>
    </submittedName>
</protein>
<dbReference type="InterPro" id="IPR013815">
    <property type="entry name" value="ATP_grasp_subdomain_1"/>
</dbReference>